<evidence type="ECO:0000313" key="5">
    <source>
        <dbReference type="Proteomes" id="UP001165289"/>
    </source>
</evidence>
<evidence type="ECO:0008006" key="6">
    <source>
        <dbReference type="Google" id="ProtNLM"/>
    </source>
</evidence>
<evidence type="ECO:0000313" key="4">
    <source>
        <dbReference type="EMBL" id="KAI6646300.1"/>
    </source>
</evidence>
<dbReference type="PROSITE" id="PS50297">
    <property type="entry name" value="ANK_REP_REGION"/>
    <property type="match status" value="1"/>
</dbReference>
<dbReference type="Gene3D" id="1.25.40.20">
    <property type="entry name" value="Ankyrin repeat-containing domain"/>
    <property type="match status" value="1"/>
</dbReference>
<dbReference type="Proteomes" id="UP001165289">
    <property type="component" value="Unassembled WGS sequence"/>
</dbReference>
<feature type="repeat" description="ANK" evidence="3">
    <location>
        <begin position="193"/>
        <end position="218"/>
    </location>
</feature>
<dbReference type="PANTHER" id="PTHR46680">
    <property type="entry name" value="NF-KAPPA-B INHIBITOR ALPHA"/>
    <property type="match status" value="1"/>
</dbReference>
<organism evidence="4 5">
    <name type="scientific">Oopsacas minuta</name>
    <dbReference type="NCBI Taxonomy" id="111878"/>
    <lineage>
        <taxon>Eukaryota</taxon>
        <taxon>Metazoa</taxon>
        <taxon>Porifera</taxon>
        <taxon>Hexactinellida</taxon>
        <taxon>Hexasterophora</taxon>
        <taxon>Lyssacinosida</taxon>
        <taxon>Leucopsacidae</taxon>
        <taxon>Oopsacas</taxon>
    </lineage>
</organism>
<dbReference type="GO" id="GO:0005829">
    <property type="term" value="C:cytosol"/>
    <property type="evidence" value="ECO:0007669"/>
    <property type="project" value="TreeGrafter"/>
</dbReference>
<protein>
    <recommendedName>
        <fullName evidence="6">Ankyrin repeat protein</fullName>
    </recommendedName>
</protein>
<dbReference type="Pfam" id="PF12796">
    <property type="entry name" value="Ank_2"/>
    <property type="match status" value="1"/>
</dbReference>
<reference evidence="4 5" key="1">
    <citation type="journal article" date="2023" name="BMC Biol.">
        <title>The compact genome of the sponge Oopsacas minuta (Hexactinellida) is lacking key metazoan core genes.</title>
        <authorList>
            <person name="Santini S."/>
            <person name="Schenkelaars Q."/>
            <person name="Jourda C."/>
            <person name="Duchesne M."/>
            <person name="Belahbib H."/>
            <person name="Rocher C."/>
            <person name="Selva M."/>
            <person name="Riesgo A."/>
            <person name="Vervoort M."/>
            <person name="Leys S.P."/>
            <person name="Kodjabachian L."/>
            <person name="Le Bivic A."/>
            <person name="Borchiellini C."/>
            <person name="Claverie J.M."/>
            <person name="Renard E."/>
        </authorList>
    </citation>
    <scope>NUCLEOTIDE SEQUENCE [LARGE SCALE GENOMIC DNA]</scope>
    <source>
        <strain evidence="4">SPO-2</strain>
    </source>
</reference>
<dbReference type="InterPro" id="IPR036770">
    <property type="entry name" value="Ankyrin_rpt-contain_sf"/>
</dbReference>
<dbReference type="PROSITE" id="PS50088">
    <property type="entry name" value="ANK_REPEAT"/>
    <property type="match status" value="1"/>
</dbReference>
<dbReference type="InterPro" id="IPR051070">
    <property type="entry name" value="NF-kappa-B_inhibitor"/>
</dbReference>
<comment type="caution">
    <text evidence="4">The sequence shown here is derived from an EMBL/GenBank/DDBJ whole genome shotgun (WGS) entry which is preliminary data.</text>
</comment>
<sequence length="271" mass="31129">MRNVDRYWNTNLQKMLLEITNQDIINRAIETLKNGNSFKPDISFQNLHGHSLLFVSILARNLTSTLALLRNGAPINQVDNERRTIFHYLAERNAEYYASKIFKEFTFPTNETSQVLKIWDKEGVTPIQLAVLEGNMEAFHYFYNIGGDQLYQKDKKKGYTLLHMSAEKGNEFLVDMLLNKKDEEIDINEQAPDEATPLHLAVAHGHINIVESLLDAGAIATIFMREYSIMGLIPEECEREMLGLFSKKLRPGEYCFLDENMLEVSDTDDSD</sequence>
<dbReference type="InterPro" id="IPR002110">
    <property type="entry name" value="Ankyrin_rpt"/>
</dbReference>
<name>A0AAV7JC73_9METZ</name>
<evidence type="ECO:0000256" key="3">
    <source>
        <dbReference type="PROSITE-ProRule" id="PRU00023"/>
    </source>
</evidence>
<gene>
    <name evidence="4" type="ORF">LOD99_9252</name>
</gene>
<dbReference type="SUPFAM" id="SSF48403">
    <property type="entry name" value="Ankyrin repeat"/>
    <property type="match status" value="1"/>
</dbReference>
<keyword evidence="1" id="KW-0677">Repeat</keyword>
<dbReference type="PANTHER" id="PTHR46680:SF3">
    <property type="entry name" value="NF-KAPPA-B INHIBITOR CACTUS"/>
    <property type="match status" value="1"/>
</dbReference>
<evidence type="ECO:0000256" key="1">
    <source>
        <dbReference type="ARBA" id="ARBA00022737"/>
    </source>
</evidence>
<accession>A0AAV7JC73</accession>
<keyword evidence="5" id="KW-1185">Reference proteome</keyword>
<proteinExistence type="predicted"/>
<dbReference type="GO" id="GO:0071356">
    <property type="term" value="P:cellular response to tumor necrosis factor"/>
    <property type="evidence" value="ECO:0007669"/>
    <property type="project" value="TreeGrafter"/>
</dbReference>
<dbReference type="SMART" id="SM00248">
    <property type="entry name" value="ANK"/>
    <property type="match status" value="4"/>
</dbReference>
<dbReference type="GO" id="GO:0051059">
    <property type="term" value="F:NF-kappaB binding"/>
    <property type="evidence" value="ECO:0007669"/>
    <property type="project" value="TreeGrafter"/>
</dbReference>
<evidence type="ECO:0000256" key="2">
    <source>
        <dbReference type="ARBA" id="ARBA00023043"/>
    </source>
</evidence>
<dbReference type="EMBL" id="JAKMXF010000356">
    <property type="protein sequence ID" value="KAI6646300.1"/>
    <property type="molecule type" value="Genomic_DNA"/>
</dbReference>
<keyword evidence="2 3" id="KW-0040">ANK repeat</keyword>
<dbReference type="AlphaFoldDB" id="A0AAV7JC73"/>